<proteinExistence type="predicted"/>
<dbReference type="EMBL" id="OQ884030">
    <property type="protein sequence ID" value="WNO29949.1"/>
    <property type="molecule type" value="Genomic_DNA"/>
</dbReference>
<protein>
    <submittedName>
        <fullName evidence="1">Uncharacterized protein</fullName>
    </submittedName>
</protein>
<sequence>MKTESIKVPSGRYLLFSFYDYYPGGGLRDISRVFKTKLETEKFLLMDFNLSKPSEVPGEAASKYSSNWDDERRRLKNADHIQIYDTQSGVCIHAEPVHGWMGSEDIVLEEDLPDEDFLREWVSEVMEKLPNA</sequence>
<organism evidence="1">
    <name type="scientific">Bacillus phage SDFMU_Pbc</name>
    <dbReference type="NCBI Taxonomy" id="3076135"/>
    <lineage>
        <taxon>Viruses</taxon>
        <taxon>Duplodnaviria</taxon>
        <taxon>Heunggongvirae</taxon>
        <taxon>Uroviricota</taxon>
        <taxon>Caudoviricetes</taxon>
        <taxon>Herelleviridae</taxon>
        <taxon>Bastillevirinae</taxon>
        <taxon>Agatevirus</taxon>
        <taxon>Agatevirus agate</taxon>
    </lineage>
</organism>
<evidence type="ECO:0000313" key="1">
    <source>
        <dbReference type="EMBL" id="WNO29949.1"/>
    </source>
</evidence>
<reference evidence="1" key="1">
    <citation type="submission" date="2023-04" db="EMBL/GenBank/DDBJ databases">
        <authorList>
            <person name="Zhang X."/>
        </authorList>
    </citation>
    <scope>NUCLEOTIDE SEQUENCE</scope>
</reference>
<accession>A0AA96KRS3</accession>
<name>A0AA96KRS3_9CAUD</name>